<organism evidence="4 5">
    <name type="scientific">Sporosarcina luteola</name>
    <dbReference type="NCBI Taxonomy" id="582850"/>
    <lineage>
        <taxon>Bacteria</taxon>
        <taxon>Bacillati</taxon>
        <taxon>Bacillota</taxon>
        <taxon>Bacilli</taxon>
        <taxon>Bacillales</taxon>
        <taxon>Caryophanaceae</taxon>
        <taxon>Sporosarcina</taxon>
    </lineage>
</organism>
<dbReference type="Proteomes" id="UP000321901">
    <property type="component" value="Unassembled WGS sequence"/>
</dbReference>
<feature type="transmembrane region" description="Helical" evidence="3">
    <location>
        <begin position="398"/>
        <end position="423"/>
    </location>
</feature>
<dbReference type="AlphaFoldDB" id="A0A511Z8C4"/>
<sequence>MTGQQAPAIFEDLSEQFKPSDDIIQTPLQIKGQYAFLFYLKSVVDGNTLQQTVIKPFFEMASEEGFESYIQSLPNRIEVPSKEKLFILISAGFVLIAIGDQTFLLDIRLVKDNEIQDTIMEPTIHGPQKALSEDIEVSINIIRQRYHNPSLKVEDIMVDDLSNRAISLIYDGERANPEMIKKVKKQLKNLNTPLFQSAGDLQHFLNNSKFTLFPTSMVTERPDRIVYNLVGGKVIILIDGSPNVIIAPVIFFDFMSSMEDNYHVSIVSLFTIVLRYIGLFTCILLPSMYVAMTSYNPDILRVELALTVAGGRIGVPYPSFVEVLFMLFFTELLTEASMRLPKAVSSTATTVGGLILGTAATEAALVSNIMIIIIAAVAISTFVIPINELSFAVRVIRLFLLVYTALFGMVGLLIGFIGIVMVLTNKDSLGVPYLQIPWMGKSDELRMDNR</sequence>
<accession>A0A511Z8C4</accession>
<evidence type="ECO:0000256" key="2">
    <source>
        <dbReference type="ARBA" id="ARBA00023136"/>
    </source>
</evidence>
<dbReference type="Pfam" id="PF03323">
    <property type="entry name" value="GerA"/>
    <property type="match status" value="1"/>
</dbReference>
<name>A0A511Z8C4_9BACL</name>
<keyword evidence="2 3" id="KW-0472">Membrane</keyword>
<dbReference type="GO" id="GO:0009847">
    <property type="term" value="P:spore germination"/>
    <property type="evidence" value="ECO:0007669"/>
    <property type="project" value="InterPro"/>
</dbReference>
<feature type="transmembrane region" description="Helical" evidence="3">
    <location>
        <begin position="304"/>
        <end position="328"/>
    </location>
</feature>
<dbReference type="EMBL" id="BJYL01000026">
    <property type="protein sequence ID" value="GEN83709.1"/>
    <property type="molecule type" value="Genomic_DNA"/>
</dbReference>
<dbReference type="PIRSF" id="PIRSF005690">
    <property type="entry name" value="GerBA"/>
    <property type="match status" value="1"/>
</dbReference>
<reference evidence="4 5" key="1">
    <citation type="submission" date="2019-07" db="EMBL/GenBank/DDBJ databases">
        <title>Whole genome shotgun sequence of Sporosarcina luteola NBRC 105378.</title>
        <authorList>
            <person name="Hosoyama A."/>
            <person name="Uohara A."/>
            <person name="Ohji S."/>
            <person name="Ichikawa N."/>
        </authorList>
    </citation>
    <scope>NUCLEOTIDE SEQUENCE [LARGE SCALE GENOMIC DNA]</scope>
    <source>
        <strain evidence="4 5">NBRC 105378</strain>
    </source>
</reference>
<evidence type="ECO:0000256" key="3">
    <source>
        <dbReference type="SAM" id="Phobius"/>
    </source>
</evidence>
<evidence type="ECO:0000313" key="5">
    <source>
        <dbReference type="Proteomes" id="UP000321901"/>
    </source>
</evidence>
<keyword evidence="3" id="KW-0812">Transmembrane</keyword>
<comment type="caution">
    <text evidence="4">The sequence shown here is derived from an EMBL/GenBank/DDBJ whole genome shotgun (WGS) entry which is preliminary data.</text>
</comment>
<feature type="transmembrane region" description="Helical" evidence="3">
    <location>
        <begin position="365"/>
        <end position="386"/>
    </location>
</feature>
<comment type="similarity">
    <text evidence="1">Belongs to the GerABKA family.</text>
</comment>
<dbReference type="PANTHER" id="PTHR22550">
    <property type="entry name" value="SPORE GERMINATION PROTEIN"/>
    <property type="match status" value="1"/>
</dbReference>
<evidence type="ECO:0000313" key="4">
    <source>
        <dbReference type="EMBL" id="GEN83709.1"/>
    </source>
</evidence>
<keyword evidence="3" id="KW-1133">Transmembrane helix</keyword>
<protein>
    <submittedName>
        <fullName evidence="4">Spore germination protein</fullName>
    </submittedName>
</protein>
<dbReference type="OrthoDB" id="1726708at2"/>
<feature type="transmembrane region" description="Helical" evidence="3">
    <location>
        <begin position="266"/>
        <end position="292"/>
    </location>
</feature>
<dbReference type="InterPro" id="IPR004995">
    <property type="entry name" value="Spore_Ger"/>
</dbReference>
<dbReference type="PANTHER" id="PTHR22550:SF5">
    <property type="entry name" value="LEUCINE ZIPPER PROTEIN 4"/>
    <property type="match status" value="1"/>
</dbReference>
<keyword evidence="5" id="KW-1185">Reference proteome</keyword>
<dbReference type="GO" id="GO:0016020">
    <property type="term" value="C:membrane"/>
    <property type="evidence" value="ECO:0007669"/>
    <property type="project" value="InterPro"/>
</dbReference>
<feature type="transmembrane region" description="Helical" evidence="3">
    <location>
        <begin position="234"/>
        <end position="254"/>
    </location>
</feature>
<evidence type="ECO:0000256" key="1">
    <source>
        <dbReference type="ARBA" id="ARBA00005278"/>
    </source>
</evidence>
<dbReference type="InterPro" id="IPR050768">
    <property type="entry name" value="UPF0353/GerABKA_families"/>
</dbReference>
<dbReference type="RefSeq" id="WP_147057878.1">
    <property type="nucleotide sequence ID" value="NZ_BJYL01000026.1"/>
</dbReference>
<gene>
    <name evidence="4" type="ORF">SLU01_20210</name>
</gene>
<proteinExistence type="inferred from homology"/>